<dbReference type="InterPro" id="IPR013320">
    <property type="entry name" value="ConA-like_dom_sf"/>
</dbReference>
<accession>A0AAV2QP37</accession>
<dbReference type="GO" id="GO:0004842">
    <property type="term" value="F:ubiquitin-protein transferase activity"/>
    <property type="evidence" value="ECO:0007669"/>
    <property type="project" value="InterPro"/>
</dbReference>
<dbReference type="PANTHER" id="PTHR13363:SF5">
    <property type="entry name" value="E3 UBIQUITIN-PROTEIN LIGASE RNF123"/>
    <property type="match status" value="1"/>
</dbReference>
<name>A0AAV2QP37_MEGNR</name>
<dbReference type="Proteomes" id="UP001497623">
    <property type="component" value="Unassembled WGS sequence"/>
</dbReference>
<feature type="non-terminal residue" evidence="6">
    <location>
        <position position="1"/>
    </location>
</feature>
<keyword evidence="7" id="KW-1185">Reference proteome</keyword>
<dbReference type="PROSITE" id="PS50188">
    <property type="entry name" value="B302_SPRY"/>
    <property type="match status" value="1"/>
</dbReference>
<dbReference type="GO" id="GO:0008270">
    <property type="term" value="F:zinc ion binding"/>
    <property type="evidence" value="ECO:0007669"/>
    <property type="project" value="UniProtKB-KW"/>
</dbReference>
<keyword evidence="1" id="KW-0479">Metal-binding</keyword>
<feature type="non-terminal residue" evidence="6">
    <location>
        <position position="557"/>
    </location>
</feature>
<organism evidence="6 7">
    <name type="scientific">Meganyctiphanes norvegica</name>
    <name type="common">Northern krill</name>
    <name type="synonym">Thysanopoda norvegica</name>
    <dbReference type="NCBI Taxonomy" id="48144"/>
    <lineage>
        <taxon>Eukaryota</taxon>
        <taxon>Metazoa</taxon>
        <taxon>Ecdysozoa</taxon>
        <taxon>Arthropoda</taxon>
        <taxon>Crustacea</taxon>
        <taxon>Multicrustacea</taxon>
        <taxon>Malacostraca</taxon>
        <taxon>Eumalacostraca</taxon>
        <taxon>Eucarida</taxon>
        <taxon>Euphausiacea</taxon>
        <taxon>Euphausiidae</taxon>
        <taxon>Meganyctiphanes</taxon>
    </lineage>
</organism>
<evidence type="ECO:0000256" key="4">
    <source>
        <dbReference type="SAM" id="MobiDB-lite"/>
    </source>
</evidence>
<gene>
    <name evidence="6" type="ORF">MNOR_LOCUS15102</name>
</gene>
<keyword evidence="2" id="KW-0863">Zinc-finger</keyword>
<dbReference type="PANTHER" id="PTHR13363">
    <property type="entry name" value="RING FINGER AND SRY DOMAIN-CONTAINING"/>
    <property type="match status" value="1"/>
</dbReference>
<protein>
    <recommendedName>
        <fullName evidence="5">B30.2/SPRY domain-containing protein</fullName>
    </recommendedName>
</protein>
<evidence type="ECO:0000256" key="3">
    <source>
        <dbReference type="ARBA" id="ARBA00022833"/>
    </source>
</evidence>
<dbReference type="GO" id="GO:0005737">
    <property type="term" value="C:cytoplasm"/>
    <property type="evidence" value="ECO:0007669"/>
    <property type="project" value="TreeGrafter"/>
</dbReference>
<dbReference type="InterPro" id="IPR001870">
    <property type="entry name" value="B30.2/SPRY"/>
</dbReference>
<comment type="caution">
    <text evidence="6">The sequence shown here is derived from an EMBL/GenBank/DDBJ whole genome shotgun (WGS) entry which is preliminary data.</text>
</comment>
<evidence type="ECO:0000259" key="5">
    <source>
        <dbReference type="PROSITE" id="PS50188"/>
    </source>
</evidence>
<dbReference type="AlphaFoldDB" id="A0AAV2QP37"/>
<dbReference type="InterPro" id="IPR045129">
    <property type="entry name" value="RNF123/RKP/RSPRY1"/>
</dbReference>
<evidence type="ECO:0000313" key="6">
    <source>
        <dbReference type="EMBL" id="CAL4094240.1"/>
    </source>
</evidence>
<dbReference type="InterPro" id="IPR003877">
    <property type="entry name" value="SPRY_dom"/>
</dbReference>
<evidence type="ECO:0000256" key="1">
    <source>
        <dbReference type="ARBA" id="ARBA00022723"/>
    </source>
</evidence>
<evidence type="ECO:0000256" key="2">
    <source>
        <dbReference type="ARBA" id="ARBA00022771"/>
    </source>
</evidence>
<feature type="compositionally biased region" description="Polar residues" evidence="4">
    <location>
        <begin position="13"/>
        <end position="29"/>
    </location>
</feature>
<reference evidence="6 7" key="1">
    <citation type="submission" date="2024-05" db="EMBL/GenBank/DDBJ databases">
        <authorList>
            <person name="Wallberg A."/>
        </authorList>
    </citation>
    <scope>NUCLEOTIDE SEQUENCE [LARGE SCALE GENOMIC DNA]</scope>
</reference>
<feature type="domain" description="B30.2/SPRY" evidence="5">
    <location>
        <begin position="79"/>
        <end position="259"/>
    </location>
</feature>
<dbReference type="SUPFAM" id="SSF49899">
    <property type="entry name" value="Concanavalin A-like lectins/glucanases"/>
    <property type="match status" value="1"/>
</dbReference>
<dbReference type="InterPro" id="IPR043136">
    <property type="entry name" value="B30.2/SPRY_sf"/>
</dbReference>
<evidence type="ECO:0000313" key="7">
    <source>
        <dbReference type="Proteomes" id="UP001497623"/>
    </source>
</evidence>
<sequence>GLMGGSGSGSSSQQAMNNPSTSQQFSSPRSPTLLDAIVRHVFEEDLRRHSFDNLWSELPDYGSIQTLLRLSLENKVQEQHHPNIVAPWSPEGRLGPSRVQFDVDSSVGSFMINNDRLGLNSQDNFSTIHANTCVYKDNRSYMLITGEKAILVQVHISGKICPYLFSMSYRDTADSYAYDGNRQRKWNVATYKYGEMWQCGDIISCTMDLDEGVVHFFRNGRDLGAAFTNVKMGPGVAYFPAVSLALGENLIINFGATPFRYPQHGYCPLEAPPTTQLLRAHSSFTWLHRLINLTINWHHYSDLVSLDSSVGSRRESSLLLVAQHIATHLGPLLAMPYVVEACLVPTLYHVVGINDDQDDSITTLNLPQAHVLFNLLMGSLEDHELLKCLENLIICLLTGHKQASESIKFRGQKKNLRLLYVLLTHTRLRKYCLKHILFDKVRFPSFVNMKAVDEEGLSSVVPSVWWVSKDNSLQHGDKAAYDQSIDTIRQAVQEVESIQMSILKLLMQLEDGQSYEDSSRALFLAKFRTFLKEHAPGSRTKINIANYPIVLGKYQPL</sequence>
<feature type="region of interest" description="Disordered" evidence="4">
    <location>
        <begin position="1"/>
        <end position="29"/>
    </location>
</feature>
<dbReference type="EMBL" id="CAXKWB010009315">
    <property type="protein sequence ID" value="CAL4094240.1"/>
    <property type="molecule type" value="Genomic_DNA"/>
</dbReference>
<proteinExistence type="predicted"/>
<dbReference type="Pfam" id="PF00622">
    <property type="entry name" value="SPRY"/>
    <property type="match status" value="1"/>
</dbReference>
<dbReference type="GO" id="GO:0051603">
    <property type="term" value="P:proteolysis involved in protein catabolic process"/>
    <property type="evidence" value="ECO:0007669"/>
    <property type="project" value="TreeGrafter"/>
</dbReference>
<keyword evidence="3" id="KW-0862">Zinc</keyword>
<dbReference type="SMART" id="SM00449">
    <property type="entry name" value="SPRY"/>
    <property type="match status" value="1"/>
</dbReference>
<dbReference type="Gene3D" id="2.60.120.920">
    <property type="match status" value="1"/>
</dbReference>